<sequence>MTYSETNGAQGGFPIGGVFSRAVGMVGANPGAALALGLVFGAIPLAAYDYLFRGPLLRTVDQPTAIAIAAPLVGLVVGAVHGTLAQGAFLPLAVAQDSGTRMGMGGLLGAGLRATPMLFMLGLIKGILITLGLVALVVPGVMLLLFWVVASAALVDQRTGIFEALGRSRMLTKGARFQILGIVLATTVGFSALNYAAARLTGRALGAGNEILVMRGLVGTITTIISGSVFASLYVELRTWKEGAPTDALAEIFA</sequence>
<evidence type="ECO:0008006" key="4">
    <source>
        <dbReference type="Google" id="ProtNLM"/>
    </source>
</evidence>
<dbReference type="Proteomes" id="UP001419910">
    <property type="component" value="Unassembled WGS sequence"/>
</dbReference>
<keyword evidence="1" id="KW-0472">Membrane</keyword>
<feature type="transmembrane region" description="Helical" evidence="1">
    <location>
        <begin position="217"/>
        <end position="235"/>
    </location>
</feature>
<feature type="transmembrane region" description="Helical" evidence="1">
    <location>
        <begin position="131"/>
        <end position="155"/>
    </location>
</feature>
<protein>
    <recommendedName>
        <fullName evidence="4">Glycerophosphoryl diester phosphodiesterase membrane domain-containing protein</fullName>
    </recommendedName>
</protein>
<keyword evidence="1" id="KW-1133">Transmembrane helix</keyword>
<dbReference type="RefSeq" id="WP_343887390.1">
    <property type="nucleotide sequence ID" value="NZ_BAAAEH010000002.1"/>
</dbReference>
<accession>A0ABU9Y0J4</accession>
<reference evidence="2 3" key="1">
    <citation type="submission" date="2024-05" db="EMBL/GenBank/DDBJ databases">
        <authorList>
            <person name="Liu Q."/>
            <person name="Xin Y.-H."/>
        </authorList>
    </citation>
    <scope>NUCLEOTIDE SEQUENCE [LARGE SCALE GENOMIC DNA]</scope>
    <source>
        <strain evidence="2 3">CGMCC 1.10181</strain>
    </source>
</reference>
<evidence type="ECO:0000313" key="2">
    <source>
        <dbReference type="EMBL" id="MEN2789309.1"/>
    </source>
</evidence>
<evidence type="ECO:0000256" key="1">
    <source>
        <dbReference type="SAM" id="Phobius"/>
    </source>
</evidence>
<feature type="transmembrane region" description="Helical" evidence="1">
    <location>
        <begin position="64"/>
        <end position="84"/>
    </location>
</feature>
<keyword evidence="3" id="KW-1185">Reference proteome</keyword>
<proteinExistence type="predicted"/>
<gene>
    <name evidence="2" type="ORF">ABC974_06715</name>
</gene>
<name>A0ABU9Y0J4_9SPHN</name>
<dbReference type="EMBL" id="JBDIME010000004">
    <property type="protein sequence ID" value="MEN2789309.1"/>
    <property type="molecule type" value="Genomic_DNA"/>
</dbReference>
<keyword evidence="1" id="KW-0812">Transmembrane</keyword>
<feature type="transmembrane region" description="Helical" evidence="1">
    <location>
        <begin position="104"/>
        <end position="124"/>
    </location>
</feature>
<feature type="transmembrane region" description="Helical" evidence="1">
    <location>
        <begin position="32"/>
        <end position="52"/>
    </location>
</feature>
<organism evidence="2 3">
    <name type="scientific">Sphingomonas oligophenolica</name>
    <dbReference type="NCBI Taxonomy" id="301154"/>
    <lineage>
        <taxon>Bacteria</taxon>
        <taxon>Pseudomonadati</taxon>
        <taxon>Pseudomonadota</taxon>
        <taxon>Alphaproteobacteria</taxon>
        <taxon>Sphingomonadales</taxon>
        <taxon>Sphingomonadaceae</taxon>
        <taxon>Sphingomonas</taxon>
    </lineage>
</organism>
<evidence type="ECO:0000313" key="3">
    <source>
        <dbReference type="Proteomes" id="UP001419910"/>
    </source>
</evidence>
<feature type="transmembrane region" description="Helical" evidence="1">
    <location>
        <begin position="175"/>
        <end position="196"/>
    </location>
</feature>
<comment type="caution">
    <text evidence="2">The sequence shown here is derived from an EMBL/GenBank/DDBJ whole genome shotgun (WGS) entry which is preliminary data.</text>
</comment>